<accession>A0ABS8QFH2</accession>
<evidence type="ECO:0000256" key="5">
    <source>
        <dbReference type="SAM" id="Phobius"/>
    </source>
</evidence>
<feature type="transmembrane region" description="Helical" evidence="5">
    <location>
        <begin position="366"/>
        <end position="388"/>
    </location>
</feature>
<evidence type="ECO:0000256" key="2">
    <source>
        <dbReference type="ARBA" id="ARBA00022692"/>
    </source>
</evidence>
<protein>
    <submittedName>
        <fullName evidence="6">ZIP family metal transporter</fullName>
    </submittedName>
</protein>
<dbReference type="InterPro" id="IPR003689">
    <property type="entry name" value="ZIP"/>
</dbReference>
<dbReference type="Proteomes" id="UP001162836">
    <property type="component" value="Unassembled WGS sequence"/>
</dbReference>
<keyword evidence="7" id="KW-1185">Reference proteome</keyword>
<dbReference type="RefSeq" id="WP_231314182.1">
    <property type="nucleotide sequence ID" value="NZ_JAJODE010000005.1"/>
</dbReference>
<keyword evidence="4 5" id="KW-0472">Membrane</keyword>
<name>A0ABS8QFH2_9BACI</name>
<evidence type="ECO:0000313" key="6">
    <source>
        <dbReference type="EMBL" id="MCD4837911.1"/>
    </source>
</evidence>
<gene>
    <name evidence="6" type="ORF">LRS37_03235</name>
</gene>
<feature type="transmembrane region" description="Helical" evidence="5">
    <location>
        <begin position="305"/>
        <end position="327"/>
    </location>
</feature>
<comment type="subcellular location">
    <subcellularLocation>
        <location evidence="1">Membrane</location>
        <topology evidence="1">Multi-pass membrane protein</topology>
    </subcellularLocation>
</comment>
<feature type="transmembrane region" description="Helical" evidence="5">
    <location>
        <begin position="203"/>
        <end position="224"/>
    </location>
</feature>
<comment type="caution">
    <text evidence="6">The sequence shown here is derived from an EMBL/GenBank/DDBJ whole genome shotgun (WGS) entry which is preliminary data.</text>
</comment>
<organism evidence="6 7">
    <name type="scientific">Neobacillus sedimentimangrovi</name>
    <dbReference type="NCBI Taxonomy" id="2699460"/>
    <lineage>
        <taxon>Bacteria</taxon>
        <taxon>Bacillati</taxon>
        <taxon>Bacillota</taxon>
        <taxon>Bacilli</taxon>
        <taxon>Bacillales</taxon>
        <taxon>Bacillaceae</taxon>
        <taxon>Neobacillus</taxon>
    </lineage>
</organism>
<evidence type="ECO:0000313" key="7">
    <source>
        <dbReference type="Proteomes" id="UP001162836"/>
    </source>
</evidence>
<keyword evidence="2 5" id="KW-0812">Transmembrane</keyword>
<feature type="transmembrane region" description="Helical" evidence="5">
    <location>
        <begin position="138"/>
        <end position="160"/>
    </location>
</feature>
<sequence>MRKSKWFIALLIPLVLLLLVLGWVLKNGAGIKQNPAAPIEVLNVERIKIVPSGFEIDVSNTGPETLKISQVIVDDSVWTFSMTSDTTLNRFEDARVKINYPWVEGDPHTILFISENGIITEAVIDAATLTPEFSWDNVLNYGLIGFYVGIVPITLGLLWYPFMKRLKKSSINAILALTIGLLLFLFFGTLFDGFEIGAEAPSVFQGNMVVIISTVLSFLLLIGFDQYQQQKQKRNGYSPLGIALLMATGIGLHNLGEGLAIGSSFALGEAALGTFLIIGFTLHNITEGIGIAALLLKTKPKISQFVLLGTIAGAPAILGTWFGGFIFSPIWGAVFLGIGAGAILQVIFVISKMLMEDHKKNNEPFVSWLNFASFTIGILLMYFTSLFVKF</sequence>
<dbReference type="Pfam" id="PF02535">
    <property type="entry name" value="Zip"/>
    <property type="match status" value="1"/>
</dbReference>
<reference evidence="6 7" key="1">
    <citation type="journal article" date="2023" name="Antonie Van Leeuwenhoek">
        <title>Unveiling the genomic potential of a novel thermostable glycoside hydrolases producing Neobacillus sedimentimangrovi UE25.</title>
        <authorList>
            <person name="Ejaz U."/>
            <person name="Saleem F."/>
            <person name="Rashid R."/>
            <person name="Hasan K.A."/>
            <person name="Syed M.N."/>
            <person name="Sohail M."/>
        </authorList>
    </citation>
    <scope>NUCLEOTIDE SEQUENCE [LARGE SCALE GENOMIC DNA]</scope>
    <source>
        <strain evidence="6 7">UE25</strain>
    </source>
</reference>
<feature type="transmembrane region" description="Helical" evidence="5">
    <location>
        <begin position="333"/>
        <end position="354"/>
    </location>
</feature>
<keyword evidence="3 5" id="KW-1133">Transmembrane helix</keyword>
<evidence type="ECO:0000256" key="3">
    <source>
        <dbReference type="ARBA" id="ARBA00022989"/>
    </source>
</evidence>
<feature type="transmembrane region" description="Helical" evidence="5">
    <location>
        <begin position="172"/>
        <end position="191"/>
    </location>
</feature>
<evidence type="ECO:0000256" key="1">
    <source>
        <dbReference type="ARBA" id="ARBA00004141"/>
    </source>
</evidence>
<feature type="transmembrane region" description="Helical" evidence="5">
    <location>
        <begin position="236"/>
        <end position="255"/>
    </location>
</feature>
<feature type="transmembrane region" description="Helical" evidence="5">
    <location>
        <begin position="275"/>
        <end position="296"/>
    </location>
</feature>
<proteinExistence type="predicted"/>
<dbReference type="EMBL" id="JAJODE010000005">
    <property type="protein sequence ID" value="MCD4837911.1"/>
    <property type="molecule type" value="Genomic_DNA"/>
</dbReference>
<evidence type="ECO:0000256" key="4">
    <source>
        <dbReference type="ARBA" id="ARBA00023136"/>
    </source>
</evidence>